<evidence type="ECO:0000313" key="2">
    <source>
        <dbReference type="Proteomes" id="UP000000768"/>
    </source>
</evidence>
<evidence type="ECO:0000313" key="1">
    <source>
        <dbReference type="EMBL" id="OQU89659.1"/>
    </source>
</evidence>
<dbReference type="EMBL" id="CM000761">
    <property type="protein sequence ID" value="OQU89659.1"/>
    <property type="molecule type" value="Genomic_DNA"/>
</dbReference>
<protein>
    <submittedName>
        <fullName evidence="1">Uncharacterized protein</fullName>
    </submittedName>
</protein>
<keyword evidence="2" id="KW-1185">Reference proteome</keyword>
<reference evidence="1" key="2">
    <citation type="submission" date="2017-02" db="EMBL/GenBank/DDBJ databases">
        <title>WGS assembly of Sorghum bicolor.</title>
        <authorList>
            <person name="Paterson A."/>
            <person name="Mullet J."/>
            <person name="Bowers J."/>
            <person name="Bruggmann R."/>
            <person name="Dubchak I."/>
            <person name="Grimwood J."/>
            <person name="Gundlach H."/>
            <person name="Haberer G."/>
            <person name="Hellsten U."/>
            <person name="Mitros T."/>
            <person name="Poliakov A."/>
            <person name="Schmutz J."/>
            <person name="Spannagl M."/>
            <person name="Tang H."/>
            <person name="Wang X."/>
            <person name="Wicker T."/>
            <person name="Bharti A."/>
            <person name="Chapman J."/>
            <person name="Feltus F."/>
            <person name="Gowik U."/>
            <person name="Grigoriev I."/>
            <person name="Lyons E."/>
            <person name="Maher C."/>
            <person name="Martis M."/>
            <person name="Narechania A."/>
            <person name="Otillar R."/>
            <person name="Penning B."/>
            <person name="Salamov A."/>
            <person name="Wang Y."/>
            <person name="Zhang L."/>
            <person name="Carpita N."/>
            <person name="Freeling M."/>
            <person name="Gingle A."/>
            <person name="Hash C."/>
            <person name="Keller B."/>
            <person name="Klein P."/>
            <person name="Kresovich S."/>
            <person name="Mccann M."/>
            <person name="Ming R."/>
            <person name="Peterson D."/>
            <person name="Rahman M."/>
            <person name="Ware D."/>
            <person name="Westhoff P."/>
            <person name="Mayer K."/>
            <person name="Messing J."/>
            <person name="Sims D."/>
            <person name="Jenkins J."/>
            <person name="Shu S."/>
            <person name="Rokhsar D."/>
        </authorList>
    </citation>
    <scope>NUCLEOTIDE SEQUENCE</scope>
</reference>
<reference evidence="1" key="1">
    <citation type="journal article" date="2009" name="Nature">
        <title>The Sorghum bicolor genome and the diversification of grasses.</title>
        <authorList>
            <person name="Paterson A.H."/>
            <person name="Bowers J.E."/>
            <person name="Bruggmann R."/>
            <person name="Dubchak I."/>
            <person name="Grimwood J."/>
            <person name="Gundlach H."/>
            <person name="Haberer G."/>
            <person name="Hellsten U."/>
            <person name="Mitros T."/>
            <person name="Poliakov A."/>
            <person name="Schmutz J."/>
            <person name="Spannagl M."/>
            <person name="Tang H."/>
            <person name="Wang X."/>
            <person name="Wicker T."/>
            <person name="Bharti A.K."/>
            <person name="Chapman J."/>
            <person name="Feltus F.A."/>
            <person name="Gowik U."/>
            <person name="Grigoriev I.V."/>
            <person name="Lyons E."/>
            <person name="Maher C.A."/>
            <person name="Martis M."/>
            <person name="Narechania A."/>
            <person name="Otillar R.P."/>
            <person name="Penning B.W."/>
            <person name="Salamov A.A."/>
            <person name="Wang Y."/>
            <person name="Zhang L."/>
            <person name="Carpita N.C."/>
            <person name="Freeling M."/>
            <person name="Gingle A.R."/>
            <person name="Hash C.T."/>
            <person name="Keller B."/>
            <person name="Klein P."/>
            <person name="Kresovich S."/>
            <person name="McCann M.C."/>
            <person name="Ming R."/>
            <person name="Peterson D.G."/>
            <person name="Mehboob-ur-Rahman"/>
            <person name="Ware D."/>
            <person name="Westhoff P."/>
            <person name="Mayer K.F."/>
            <person name="Messing J."/>
            <person name="Rokhsar D.S."/>
        </authorList>
    </citation>
    <scope>NUCLEOTIDE SEQUENCE [LARGE SCALE GENOMIC DNA]</scope>
</reference>
<dbReference type="AlphaFoldDB" id="A0A1W0W5H2"/>
<dbReference type="Proteomes" id="UP000000768">
    <property type="component" value="Chromosome 2"/>
</dbReference>
<gene>
    <name evidence="1" type="ORF">SORBI_3002G237750</name>
</gene>
<dbReference type="InParanoid" id="A0A1W0W5H2"/>
<accession>A0A1W0W5H2</accession>
<sequence length="160" mass="16898">MTEEREHNPAPARRSLASARAVCSLLSLSSPTGHPTIISQSRGLRYVRGCFMCNTILVGAGGPAAGEGSRQAVKLHGASEERRTALLPLISSPWRAARHGRRRSSRRAPTCVGTCPAIRKGLRCRRSARHYAGCGRGASMPTGATASAAAPAPRPGLNRH</sequence>
<dbReference type="Gramene" id="OQU89659">
    <property type="protein sequence ID" value="OQU89659"/>
    <property type="gene ID" value="SORBI_3002G237750"/>
</dbReference>
<name>A0A1W0W5H2_SORBI</name>
<organism evidence="1 2">
    <name type="scientific">Sorghum bicolor</name>
    <name type="common">Sorghum</name>
    <name type="synonym">Sorghum vulgare</name>
    <dbReference type="NCBI Taxonomy" id="4558"/>
    <lineage>
        <taxon>Eukaryota</taxon>
        <taxon>Viridiplantae</taxon>
        <taxon>Streptophyta</taxon>
        <taxon>Embryophyta</taxon>
        <taxon>Tracheophyta</taxon>
        <taxon>Spermatophyta</taxon>
        <taxon>Magnoliopsida</taxon>
        <taxon>Liliopsida</taxon>
        <taxon>Poales</taxon>
        <taxon>Poaceae</taxon>
        <taxon>PACMAD clade</taxon>
        <taxon>Panicoideae</taxon>
        <taxon>Andropogonodae</taxon>
        <taxon>Andropogoneae</taxon>
        <taxon>Sorghinae</taxon>
        <taxon>Sorghum</taxon>
    </lineage>
</organism>
<proteinExistence type="predicted"/>